<dbReference type="Gene3D" id="1.40.20.10">
    <property type="entry name" value="CHAD domain"/>
    <property type="match status" value="1"/>
</dbReference>
<proteinExistence type="predicted"/>
<dbReference type="AlphaFoldDB" id="A0A5C8KRZ3"/>
<dbReference type="InterPro" id="IPR007899">
    <property type="entry name" value="CHAD_dom"/>
</dbReference>
<dbReference type="PROSITE" id="PS51708">
    <property type="entry name" value="CHAD"/>
    <property type="match status" value="1"/>
</dbReference>
<protein>
    <submittedName>
        <fullName evidence="2">CHAD domain-containing protein</fullName>
    </submittedName>
</protein>
<dbReference type="Pfam" id="PF05235">
    <property type="entry name" value="CHAD"/>
    <property type="match status" value="1"/>
</dbReference>
<accession>A0A5C8KRZ3</accession>
<dbReference type="InterPro" id="IPR038186">
    <property type="entry name" value="CHAD_dom_sf"/>
</dbReference>
<evidence type="ECO:0000313" key="2">
    <source>
        <dbReference type="EMBL" id="TXK62290.1"/>
    </source>
</evidence>
<sequence length="300" mass="34276">MPYRFKTGESLQKGIRRVVSEQVERALGELADTSLDQASTIHQVRKRCKKIRGALRLVRSGMKTYSEENAWYRDAARMLSDARDAEALIETCDALSKKCSGEVDAATMHAIRARLQMRRDTLMADEDRISECLREFEAAMVAGLERASSLRIDDEGYGTALAGLRKSYARARTAMQAALDEPSAKSFHEWRKRVKYHGYHVRLLREAWPTVMKARREETDALGQLLGDHHNLCVLRDRVMEDSVLSANEADLDEFSRCIDQRTAKLEKASQPVGGRLFAEKPKHLERRFAEFLRVWSKET</sequence>
<reference evidence="2 3" key="1">
    <citation type="submission" date="2019-08" db="EMBL/GenBank/DDBJ databases">
        <authorList>
            <person name="Karlyshev A.V."/>
        </authorList>
    </citation>
    <scope>NUCLEOTIDE SEQUENCE [LARGE SCALE GENOMIC DNA]</scope>
    <source>
        <strain evidence="2 3">Alg18-2.2</strain>
    </source>
</reference>
<comment type="caution">
    <text evidence="2">The sequence shown here is derived from an EMBL/GenBank/DDBJ whole genome shotgun (WGS) entry which is preliminary data.</text>
</comment>
<dbReference type="EMBL" id="VRTS01000005">
    <property type="protein sequence ID" value="TXK62290.1"/>
    <property type="molecule type" value="Genomic_DNA"/>
</dbReference>
<organism evidence="2 3">
    <name type="scientific">Alkalisalibacterium limincola</name>
    <dbReference type="NCBI Taxonomy" id="2699169"/>
    <lineage>
        <taxon>Bacteria</taxon>
        <taxon>Pseudomonadati</taxon>
        <taxon>Pseudomonadota</taxon>
        <taxon>Gammaproteobacteria</taxon>
        <taxon>Lysobacterales</taxon>
        <taxon>Lysobacteraceae</taxon>
        <taxon>Alkalisalibacterium</taxon>
    </lineage>
</organism>
<evidence type="ECO:0000259" key="1">
    <source>
        <dbReference type="PROSITE" id="PS51708"/>
    </source>
</evidence>
<evidence type="ECO:0000313" key="3">
    <source>
        <dbReference type="Proteomes" id="UP000321248"/>
    </source>
</evidence>
<keyword evidence="3" id="KW-1185">Reference proteome</keyword>
<gene>
    <name evidence="2" type="ORF">FU658_08620</name>
</gene>
<dbReference type="OrthoDB" id="9810907at2"/>
<dbReference type="Proteomes" id="UP000321248">
    <property type="component" value="Unassembled WGS sequence"/>
</dbReference>
<feature type="domain" description="CHAD" evidence="1">
    <location>
        <begin position="8"/>
        <end position="283"/>
    </location>
</feature>
<dbReference type="PANTHER" id="PTHR39339">
    <property type="entry name" value="SLR1444 PROTEIN"/>
    <property type="match status" value="1"/>
</dbReference>
<name>A0A5C8KRZ3_9GAMM</name>
<dbReference type="RefSeq" id="WP_147891709.1">
    <property type="nucleotide sequence ID" value="NZ_VRTS01000005.1"/>
</dbReference>
<dbReference type="PANTHER" id="PTHR39339:SF1">
    <property type="entry name" value="CHAD DOMAIN-CONTAINING PROTEIN"/>
    <property type="match status" value="1"/>
</dbReference>
<dbReference type="SMART" id="SM00880">
    <property type="entry name" value="CHAD"/>
    <property type="match status" value="1"/>
</dbReference>